<feature type="region of interest" description="Disordered" evidence="3">
    <location>
        <begin position="116"/>
        <end position="140"/>
    </location>
</feature>
<dbReference type="InterPro" id="IPR001138">
    <property type="entry name" value="Zn2Cys6_DnaBD"/>
</dbReference>
<dbReference type="PROSITE" id="PS50048">
    <property type="entry name" value="ZN2_CY6_FUNGAL_2"/>
    <property type="match status" value="1"/>
</dbReference>
<comment type="caution">
    <text evidence="5">The sequence shown here is derived from an EMBL/GenBank/DDBJ whole genome shotgun (WGS) entry which is preliminary data.</text>
</comment>
<dbReference type="SUPFAM" id="SSF57701">
    <property type="entry name" value="Zn2/Cys6 DNA-binding domain"/>
    <property type="match status" value="1"/>
</dbReference>
<organism evidence="5 6">
    <name type="scientific">Stachybotrys elegans</name>
    <dbReference type="NCBI Taxonomy" id="80388"/>
    <lineage>
        <taxon>Eukaryota</taxon>
        <taxon>Fungi</taxon>
        <taxon>Dikarya</taxon>
        <taxon>Ascomycota</taxon>
        <taxon>Pezizomycotina</taxon>
        <taxon>Sordariomycetes</taxon>
        <taxon>Hypocreomycetidae</taxon>
        <taxon>Hypocreales</taxon>
        <taxon>Stachybotryaceae</taxon>
        <taxon>Stachybotrys</taxon>
    </lineage>
</organism>
<dbReference type="PANTHER" id="PTHR37534:SF7">
    <property type="entry name" value="TRANSCRIPTIONAL ACTIVATOR PROTEIN UGA3"/>
    <property type="match status" value="1"/>
</dbReference>
<dbReference type="GO" id="GO:0000976">
    <property type="term" value="F:transcription cis-regulatory region binding"/>
    <property type="evidence" value="ECO:0007669"/>
    <property type="project" value="TreeGrafter"/>
</dbReference>
<dbReference type="GO" id="GO:0005634">
    <property type="term" value="C:nucleus"/>
    <property type="evidence" value="ECO:0007669"/>
    <property type="project" value="UniProtKB-SubCell"/>
</dbReference>
<evidence type="ECO:0000256" key="1">
    <source>
        <dbReference type="ARBA" id="ARBA00004123"/>
    </source>
</evidence>
<evidence type="ECO:0000259" key="4">
    <source>
        <dbReference type="PROSITE" id="PS50048"/>
    </source>
</evidence>
<dbReference type="InterPro" id="IPR021858">
    <property type="entry name" value="Fun_TF"/>
</dbReference>
<dbReference type="Gene3D" id="4.10.240.10">
    <property type="entry name" value="Zn(2)-C6 fungal-type DNA-binding domain"/>
    <property type="match status" value="1"/>
</dbReference>
<dbReference type="PANTHER" id="PTHR37534">
    <property type="entry name" value="TRANSCRIPTIONAL ACTIVATOR PROTEIN UGA3"/>
    <property type="match status" value="1"/>
</dbReference>
<feature type="domain" description="Zn(2)-C6 fungal-type" evidence="4">
    <location>
        <begin position="17"/>
        <end position="47"/>
    </location>
</feature>
<dbReference type="EMBL" id="JAGPNK010000004">
    <property type="protein sequence ID" value="KAH7322382.1"/>
    <property type="molecule type" value="Genomic_DNA"/>
</dbReference>
<proteinExistence type="predicted"/>
<sequence length="546" mass="60733">MDIPVRKKTYATRSRTGCHECRQHHRKCDERRPVCGLCSKLGRDCTYGLRLNWGGRPFAKSTFGQYLTPRNENSAPVIPIQSPLPNSDNDASKPSGPFVYGTFTLASDSLVAYTPPSQGAIPSPNKRSGRANQDSGSPFIPRNLSILPNLSSESKSLFTYFNKLANHFSPHQSIKDEFCAAFMSMAVANSSVMASLLSISAAHQANTGLAHSTEKLAALNMAAVRQLRLDLCGPLTEPLVASTLLFCYYEIIAGRQKGSSWRLHLDGAAALFRHDTSGSWTVHSPDPRKTFLSRCFVSLVALANVSSRPPSKFLTKQALHVLGHEHPVSRIDDFTAYSTSFVYMMFEIGDLIRDKQQMLRQPENTNALSELATRSVNLIQRLISMISHTEGGRVEALHEYDLGDDKLPPGRKQDYYAINESYHQAAILQILLRVLEIPPWVREVQDIVQRILSILSTTLLQPGPSLGILLYFPIFSAGCGAVDMCDRSKVQVVLQHMVKMMGFANIQLGIQALEAIWTSWDHQTRITLPGHTWDTFIDTNIDIILY</sequence>
<keyword evidence="6" id="KW-1185">Reference proteome</keyword>
<name>A0A8K0WSM6_9HYPO</name>
<dbReference type="GO" id="GO:0008270">
    <property type="term" value="F:zinc ion binding"/>
    <property type="evidence" value="ECO:0007669"/>
    <property type="project" value="InterPro"/>
</dbReference>
<dbReference type="OrthoDB" id="5229455at2759"/>
<evidence type="ECO:0000313" key="5">
    <source>
        <dbReference type="EMBL" id="KAH7322382.1"/>
    </source>
</evidence>
<dbReference type="Pfam" id="PF00172">
    <property type="entry name" value="Zn_clus"/>
    <property type="match status" value="1"/>
</dbReference>
<reference evidence="5" key="1">
    <citation type="journal article" date="2021" name="Nat. Commun.">
        <title>Genetic determinants of endophytism in the Arabidopsis root mycobiome.</title>
        <authorList>
            <person name="Mesny F."/>
            <person name="Miyauchi S."/>
            <person name="Thiergart T."/>
            <person name="Pickel B."/>
            <person name="Atanasova L."/>
            <person name="Karlsson M."/>
            <person name="Huettel B."/>
            <person name="Barry K.W."/>
            <person name="Haridas S."/>
            <person name="Chen C."/>
            <person name="Bauer D."/>
            <person name="Andreopoulos W."/>
            <person name="Pangilinan J."/>
            <person name="LaButti K."/>
            <person name="Riley R."/>
            <person name="Lipzen A."/>
            <person name="Clum A."/>
            <person name="Drula E."/>
            <person name="Henrissat B."/>
            <person name="Kohler A."/>
            <person name="Grigoriev I.V."/>
            <person name="Martin F.M."/>
            <person name="Hacquard S."/>
        </authorList>
    </citation>
    <scope>NUCLEOTIDE SEQUENCE</scope>
    <source>
        <strain evidence="5">MPI-CAGE-CH-0235</strain>
    </source>
</reference>
<evidence type="ECO:0000313" key="6">
    <source>
        <dbReference type="Proteomes" id="UP000813444"/>
    </source>
</evidence>
<dbReference type="Pfam" id="PF11951">
    <property type="entry name" value="Fungal_trans_2"/>
    <property type="match status" value="1"/>
</dbReference>
<dbReference type="AlphaFoldDB" id="A0A8K0WSM6"/>
<dbReference type="CDD" id="cd00067">
    <property type="entry name" value="GAL4"/>
    <property type="match status" value="1"/>
</dbReference>
<dbReference type="GO" id="GO:0045944">
    <property type="term" value="P:positive regulation of transcription by RNA polymerase II"/>
    <property type="evidence" value="ECO:0007669"/>
    <property type="project" value="TreeGrafter"/>
</dbReference>
<evidence type="ECO:0000256" key="3">
    <source>
        <dbReference type="SAM" id="MobiDB-lite"/>
    </source>
</evidence>
<evidence type="ECO:0000256" key="2">
    <source>
        <dbReference type="ARBA" id="ARBA00023242"/>
    </source>
</evidence>
<comment type="subcellular location">
    <subcellularLocation>
        <location evidence="1">Nucleus</location>
    </subcellularLocation>
</comment>
<keyword evidence="2" id="KW-0539">Nucleus</keyword>
<gene>
    <name evidence="5" type="ORF">B0I35DRAFT_182288</name>
</gene>
<dbReference type="SMART" id="SM00066">
    <property type="entry name" value="GAL4"/>
    <property type="match status" value="1"/>
</dbReference>
<dbReference type="PROSITE" id="PS00463">
    <property type="entry name" value="ZN2_CY6_FUNGAL_1"/>
    <property type="match status" value="1"/>
</dbReference>
<dbReference type="GO" id="GO:0000981">
    <property type="term" value="F:DNA-binding transcription factor activity, RNA polymerase II-specific"/>
    <property type="evidence" value="ECO:0007669"/>
    <property type="project" value="InterPro"/>
</dbReference>
<dbReference type="InterPro" id="IPR036864">
    <property type="entry name" value="Zn2-C6_fun-type_DNA-bd_sf"/>
</dbReference>
<accession>A0A8K0WSM6</accession>
<protein>
    <submittedName>
        <fullName evidence="5">Fungal-specific transcription factor domain-containing protein</fullName>
    </submittedName>
</protein>
<dbReference type="Proteomes" id="UP000813444">
    <property type="component" value="Unassembled WGS sequence"/>
</dbReference>